<protein>
    <submittedName>
        <fullName evidence="2">dTDP-4-dehydrorhamnose 3,5-epimerase-like enzyme</fullName>
    </submittedName>
</protein>
<reference evidence="2 3" key="1">
    <citation type="submission" date="2021-03" db="EMBL/GenBank/DDBJ databases">
        <title>Genomic Encyclopedia of Type Strains, Phase III (KMG-III): the genomes of soil and plant-associated and newly described type strains.</title>
        <authorList>
            <person name="Whitman W."/>
        </authorList>
    </citation>
    <scope>NUCLEOTIDE SEQUENCE [LARGE SCALE GENOMIC DNA]</scope>
    <source>
        <strain evidence="2 3">IMMIB AFH-6</strain>
    </source>
</reference>
<keyword evidence="3" id="KW-1185">Reference proteome</keyword>
<dbReference type="RefSeq" id="WP_209768359.1">
    <property type="nucleotide sequence ID" value="NZ_JAGINP010000015.1"/>
</dbReference>
<gene>
    <name evidence="2" type="ORF">J2851_004042</name>
</gene>
<dbReference type="InterPro" id="IPR013096">
    <property type="entry name" value="Cupin_2"/>
</dbReference>
<evidence type="ECO:0000313" key="2">
    <source>
        <dbReference type="EMBL" id="MBP2294253.1"/>
    </source>
</evidence>
<name>A0ABS4SNW9_9PROT</name>
<dbReference type="InterPro" id="IPR011051">
    <property type="entry name" value="RmlC_Cupin_sf"/>
</dbReference>
<dbReference type="Pfam" id="PF07883">
    <property type="entry name" value="Cupin_2"/>
    <property type="match status" value="1"/>
</dbReference>
<feature type="domain" description="Cupin type-2" evidence="1">
    <location>
        <begin position="35"/>
        <end position="96"/>
    </location>
</feature>
<dbReference type="SUPFAM" id="SSF51182">
    <property type="entry name" value="RmlC-like cupins"/>
    <property type="match status" value="1"/>
</dbReference>
<dbReference type="Gene3D" id="2.60.120.10">
    <property type="entry name" value="Jelly Rolls"/>
    <property type="match status" value="1"/>
</dbReference>
<comment type="caution">
    <text evidence="2">The sequence shown here is derived from an EMBL/GenBank/DDBJ whole genome shotgun (WGS) entry which is preliminary data.</text>
</comment>
<dbReference type="EMBL" id="JAGINP010000015">
    <property type="protein sequence ID" value="MBP2294253.1"/>
    <property type="molecule type" value="Genomic_DNA"/>
</dbReference>
<proteinExistence type="predicted"/>
<accession>A0ABS4SNW9</accession>
<evidence type="ECO:0000313" key="3">
    <source>
        <dbReference type="Proteomes" id="UP000781958"/>
    </source>
</evidence>
<organism evidence="2 3">
    <name type="scientific">Azospirillum rugosum</name>
    <dbReference type="NCBI Taxonomy" id="416170"/>
    <lineage>
        <taxon>Bacteria</taxon>
        <taxon>Pseudomonadati</taxon>
        <taxon>Pseudomonadota</taxon>
        <taxon>Alphaproteobacteria</taxon>
        <taxon>Rhodospirillales</taxon>
        <taxon>Azospirillaceae</taxon>
        <taxon>Azospirillum</taxon>
    </lineage>
</organism>
<sequence>MITFLEPEFTHGDERGSLRQLVSGGWSQVNVIQSAAGTVRGNHWHEQTREMFFCVSGGFKLTLEKNGEKQEHQIGAGAFFHIDPGVRHTFAYDQDSVIVALYDRGVQLEDGTLDIHS</sequence>
<dbReference type="Proteomes" id="UP000781958">
    <property type="component" value="Unassembled WGS sequence"/>
</dbReference>
<evidence type="ECO:0000259" key="1">
    <source>
        <dbReference type="Pfam" id="PF07883"/>
    </source>
</evidence>
<dbReference type="InterPro" id="IPR014710">
    <property type="entry name" value="RmlC-like_jellyroll"/>
</dbReference>